<protein>
    <recommendedName>
        <fullName evidence="7">IF rod domain-containing protein</fullName>
    </recommendedName>
</protein>
<dbReference type="GO" id="GO:0005882">
    <property type="term" value="C:intermediate filament"/>
    <property type="evidence" value="ECO:0007669"/>
    <property type="project" value="UniProtKB-KW"/>
</dbReference>
<comment type="function">
    <text evidence="1">Vimentins are class-III intermediate filaments found in various non-epithelial cells, especially mesenchymal cells. Vimentin is attached to the nucleus, endoplasmic reticulum, and mitochondria, either laterally or terminally.</text>
</comment>
<dbReference type="GO" id="GO:0045109">
    <property type="term" value="P:intermediate filament organization"/>
    <property type="evidence" value="ECO:0007669"/>
    <property type="project" value="TreeGrafter"/>
</dbReference>
<sequence>MSMVYCYNRISCSLPVRTSRVSSSVSSAPPSIFATKSTRVRTVPLPKLGSDTLDFALSDAINTEFKASRTNEKAEMQHLNDRFASYIEKVRFLEQQNKILIAELEQLKGRGTSRVGDLYENEMRDLRRQVDQITNEKSRVEVDRDNLGEDIQRLREKLREEMLQREDSENSLQSFRQDVDNASLVRLDLERKVESLQEEITFLKKLHDEEIAELQAQIRDQHVQINMDVAKPDLTAALRDVRMQYESLANKNIHEAEEWYKSKFADFSEAAARNNEALRQAKQEANEYRRQIQALTCEVDALKGTNDSLERQMRELEDAFGMEVSGYQDTIAHLEEDIHNMKEEMARHLREYQDLLNVKMALDIEIATYRKLLEGEESRITTPVPKLTTFNLRETMLETRPVMEMENLPKKVVIKTIETKEGHVINESTQHHEELE</sequence>
<dbReference type="InterPro" id="IPR050405">
    <property type="entry name" value="Intermediate_filament"/>
</dbReference>
<dbReference type="Pfam" id="PF00038">
    <property type="entry name" value="Filament"/>
    <property type="match status" value="1"/>
</dbReference>
<dbReference type="AlphaFoldDB" id="A0AAY5EVH8"/>
<dbReference type="SUPFAM" id="SSF64593">
    <property type="entry name" value="Intermediate filament protein, coiled coil region"/>
    <property type="match status" value="2"/>
</dbReference>
<keyword evidence="2 5" id="KW-0403">Intermediate filament</keyword>
<dbReference type="PANTHER" id="PTHR45652">
    <property type="entry name" value="GLIAL FIBRILLARY ACIDIC PROTEIN"/>
    <property type="match status" value="1"/>
</dbReference>
<evidence type="ECO:0000256" key="3">
    <source>
        <dbReference type="ARBA" id="ARBA00023054"/>
    </source>
</evidence>
<dbReference type="Gene3D" id="1.20.5.1160">
    <property type="entry name" value="Vasodilator-stimulated phosphoprotein"/>
    <property type="match status" value="1"/>
</dbReference>
<feature type="coiled-coil region" evidence="6">
    <location>
        <begin position="76"/>
        <end position="213"/>
    </location>
</feature>
<evidence type="ECO:0000256" key="4">
    <source>
        <dbReference type="ARBA" id="ARBA00061646"/>
    </source>
</evidence>
<comment type="similarity">
    <text evidence="4 5">Belongs to the intermediate filament family.</text>
</comment>
<dbReference type="InterPro" id="IPR006821">
    <property type="entry name" value="Intermed_filament_DNA-bd"/>
</dbReference>
<dbReference type="PROSITE" id="PS51842">
    <property type="entry name" value="IF_ROD_2"/>
    <property type="match status" value="1"/>
</dbReference>
<gene>
    <name evidence="8" type="primary">VIM</name>
</gene>
<dbReference type="Ensembl" id="ENSEEET00000057079.1">
    <property type="protein sequence ID" value="ENSEEEP00000060767.1"/>
    <property type="gene ID" value="ENSEEEG00000009887.2"/>
</dbReference>
<name>A0AAY5EVH8_ELEEL</name>
<dbReference type="PROSITE" id="PS00226">
    <property type="entry name" value="IF_ROD_1"/>
    <property type="match status" value="1"/>
</dbReference>
<reference evidence="8" key="3">
    <citation type="submission" date="2025-09" db="UniProtKB">
        <authorList>
            <consortium name="Ensembl"/>
        </authorList>
    </citation>
    <scope>IDENTIFICATION</scope>
</reference>
<dbReference type="Gene3D" id="1.20.5.500">
    <property type="entry name" value="Single helix bin"/>
    <property type="match status" value="1"/>
</dbReference>
<evidence type="ECO:0000256" key="2">
    <source>
        <dbReference type="ARBA" id="ARBA00022754"/>
    </source>
</evidence>
<dbReference type="Proteomes" id="UP000314983">
    <property type="component" value="Chromosome 10"/>
</dbReference>
<dbReference type="GO" id="GO:0005886">
    <property type="term" value="C:plasma membrane"/>
    <property type="evidence" value="ECO:0007669"/>
    <property type="project" value="TreeGrafter"/>
</dbReference>
<dbReference type="PANTHER" id="PTHR45652:SF5">
    <property type="entry name" value="VIMENTIN"/>
    <property type="match status" value="1"/>
</dbReference>
<proteinExistence type="inferred from homology"/>
<feature type="coiled-coil region" evidence="6">
    <location>
        <begin position="271"/>
        <end position="358"/>
    </location>
</feature>
<dbReference type="FunFam" id="1.20.5.500:FF:000001">
    <property type="entry name" value="Type II keratin 23"/>
    <property type="match status" value="1"/>
</dbReference>
<reference evidence="8 9" key="1">
    <citation type="submission" date="2020-05" db="EMBL/GenBank/DDBJ databases">
        <title>Electrophorus electricus (electric eel) genome, fEleEle1, primary haplotype.</title>
        <authorList>
            <person name="Myers G."/>
            <person name="Meyer A."/>
            <person name="Fedrigo O."/>
            <person name="Formenti G."/>
            <person name="Rhie A."/>
            <person name="Tracey A."/>
            <person name="Sims Y."/>
            <person name="Jarvis E.D."/>
        </authorList>
    </citation>
    <scope>NUCLEOTIDE SEQUENCE [LARGE SCALE GENOMIC DNA]</scope>
</reference>
<dbReference type="Pfam" id="PF04732">
    <property type="entry name" value="Filament_head"/>
    <property type="match status" value="1"/>
</dbReference>
<evidence type="ECO:0000256" key="6">
    <source>
        <dbReference type="SAM" id="Coils"/>
    </source>
</evidence>
<dbReference type="SMART" id="SM01391">
    <property type="entry name" value="Filament"/>
    <property type="match status" value="1"/>
</dbReference>
<dbReference type="GO" id="GO:0005200">
    <property type="term" value="F:structural constituent of cytoskeleton"/>
    <property type="evidence" value="ECO:0007669"/>
    <property type="project" value="TreeGrafter"/>
</dbReference>
<keyword evidence="3 6" id="KW-0175">Coiled coil</keyword>
<feature type="domain" description="IF rod" evidence="7">
    <location>
        <begin position="72"/>
        <end position="380"/>
    </location>
</feature>
<dbReference type="InterPro" id="IPR039008">
    <property type="entry name" value="IF_rod_dom"/>
</dbReference>
<reference evidence="8" key="2">
    <citation type="submission" date="2025-08" db="UniProtKB">
        <authorList>
            <consortium name="Ensembl"/>
        </authorList>
    </citation>
    <scope>IDENTIFICATION</scope>
</reference>
<evidence type="ECO:0000313" key="8">
    <source>
        <dbReference type="Ensembl" id="ENSEEEP00000060767.1"/>
    </source>
</evidence>
<accession>A0AAY5EVH8</accession>
<evidence type="ECO:0000256" key="1">
    <source>
        <dbReference type="ARBA" id="ARBA00002825"/>
    </source>
</evidence>
<dbReference type="FunFam" id="1.20.5.1160:FF:000001">
    <property type="entry name" value="Keratin type II"/>
    <property type="match status" value="1"/>
</dbReference>
<dbReference type="GeneTree" id="ENSGT00940000156146"/>
<evidence type="ECO:0000313" key="9">
    <source>
        <dbReference type="Proteomes" id="UP000314983"/>
    </source>
</evidence>
<dbReference type="FunFam" id="1.20.5.170:FF:000002">
    <property type="entry name" value="Type I keratin KA11"/>
    <property type="match status" value="1"/>
</dbReference>
<evidence type="ECO:0000256" key="5">
    <source>
        <dbReference type="RuleBase" id="RU000685"/>
    </source>
</evidence>
<dbReference type="GO" id="GO:0005737">
    <property type="term" value="C:cytoplasm"/>
    <property type="evidence" value="ECO:0007669"/>
    <property type="project" value="TreeGrafter"/>
</dbReference>
<evidence type="ECO:0000259" key="7">
    <source>
        <dbReference type="PROSITE" id="PS51842"/>
    </source>
</evidence>
<dbReference type="GO" id="GO:0030424">
    <property type="term" value="C:axon"/>
    <property type="evidence" value="ECO:0007669"/>
    <property type="project" value="TreeGrafter"/>
</dbReference>
<dbReference type="InterPro" id="IPR018039">
    <property type="entry name" value="IF_conserved"/>
</dbReference>
<keyword evidence="9" id="KW-1185">Reference proteome</keyword>
<organism evidence="8 9">
    <name type="scientific">Electrophorus electricus</name>
    <name type="common">Electric eel</name>
    <name type="synonym">Gymnotus electricus</name>
    <dbReference type="NCBI Taxonomy" id="8005"/>
    <lineage>
        <taxon>Eukaryota</taxon>
        <taxon>Metazoa</taxon>
        <taxon>Chordata</taxon>
        <taxon>Craniata</taxon>
        <taxon>Vertebrata</taxon>
        <taxon>Euteleostomi</taxon>
        <taxon>Actinopterygii</taxon>
        <taxon>Neopterygii</taxon>
        <taxon>Teleostei</taxon>
        <taxon>Ostariophysi</taxon>
        <taxon>Gymnotiformes</taxon>
        <taxon>Gymnotoidei</taxon>
        <taxon>Gymnotidae</taxon>
        <taxon>Electrophorus</taxon>
    </lineage>
</organism>
<dbReference type="Gene3D" id="1.20.5.170">
    <property type="match status" value="1"/>
</dbReference>